<proteinExistence type="predicted"/>
<dbReference type="EMBL" id="NRSD01000026">
    <property type="protein sequence ID" value="MBK1646476.1"/>
    <property type="molecule type" value="Genomic_DNA"/>
</dbReference>
<protein>
    <submittedName>
        <fullName evidence="2">Uncharacterized protein</fullName>
    </submittedName>
</protein>
<evidence type="ECO:0000256" key="1">
    <source>
        <dbReference type="SAM" id="MobiDB-lite"/>
    </source>
</evidence>
<evidence type="ECO:0000313" key="3">
    <source>
        <dbReference type="Proteomes" id="UP001138802"/>
    </source>
</evidence>
<evidence type="ECO:0000313" key="2">
    <source>
        <dbReference type="EMBL" id="MBK1646476.1"/>
    </source>
</evidence>
<feature type="compositionally biased region" description="Basic and acidic residues" evidence="1">
    <location>
        <begin position="37"/>
        <end position="46"/>
    </location>
</feature>
<accession>A0A9X1BB96</accession>
<name>A0A9X1BB96_9GAMM</name>
<comment type="caution">
    <text evidence="2">The sequence shown here is derived from an EMBL/GenBank/DDBJ whole genome shotgun (WGS) entry which is preliminary data.</text>
</comment>
<feature type="region of interest" description="Disordered" evidence="1">
    <location>
        <begin position="37"/>
        <end position="74"/>
    </location>
</feature>
<dbReference type="Proteomes" id="UP001138802">
    <property type="component" value="Unassembled WGS sequence"/>
</dbReference>
<dbReference type="AlphaFoldDB" id="A0A9X1BB96"/>
<gene>
    <name evidence="2" type="ORF">CKO25_17860</name>
</gene>
<sequence length="74" mass="8606">MNDEILDEVRAIREAHAAAFHFDLDAVYADIKQREMEHQAQGKRFVDPPATPRQVRSPYQGIRFGHRPCEDRNS</sequence>
<organism evidence="2 3">
    <name type="scientific">Thiocapsa imhoffii</name>
    <dbReference type="NCBI Taxonomy" id="382777"/>
    <lineage>
        <taxon>Bacteria</taxon>
        <taxon>Pseudomonadati</taxon>
        <taxon>Pseudomonadota</taxon>
        <taxon>Gammaproteobacteria</taxon>
        <taxon>Chromatiales</taxon>
        <taxon>Chromatiaceae</taxon>
        <taxon>Thiocapsa</taxon>
    </lineage>
</organism>
<reference evidence="2 3" key="1">
    <citation type="journal article" date="2020" name="Microorganisms">
        <title>Osmotic Adaptation and Compatible Solute Biosynthesis of Phototrophic Bacteria as Revealed from Genome Analyses.</title>
        <authorList>
            <person name="Imhoff J.F."/>
            <person name="Rahn T."/>
            <person name="Kunzel S."/>
            <person name="Keller A."/>
            <person name="Neulinger S.C."/>
        </authorList>
    </citation>
    <scope>NUCLEOTIDE SEQUENCE [LARGE SCALE GENOMIC DNA]</scope>
    <source>
        <strain evidence="2 3">DSM 21303</strain>
    </source>
</reference>
<keyword evidence="3" id="KW-1185">Reference proteome</keyword>